<dbReference type="Proteomes" id="UP001652431">
    <property type="component" value="Unassembled WGS sequence"/>
</dbReference>
<evidence type="ECO:0000313" key="2">
    <source>
        <dbReference type="EMBL" id="MCU6685339.1"/>
    </source>
</evidence>
<organism evidence="2 3">
    <name type="scientific">Dorea acetigenes</name>
    <dbReference type="NCBI Taxonomy" id="2981787"/>
    <lineage>
        <taxon>Bacteria</taxon>
        <taxon>Bacillati</taxon>
        <taxon>Bacillota</taxon>
        <taxon>Clostridia</taxon>
        <taxon>Lachnospirales</taxon>
        <taxon>Lachnospiraceae</taxon>
        <taxon>Dorea</taxon>
    </lineage>
</organism>
<sequence length="84" mass="9791">MDTIISACISAGVTLFICIINNRGQQEKTRALMEYKLDELTKRVDKHNNTVERTFHLEEQMGIQEEKMKVANHRIEDLEKKVES</sequence>
<protein>
    <recommendedName>
        <fullName evidence="4">Holin</fullName>
    </recommendedName>
</protein>
<comment type="caution">
    <text evidence="2">The sequence shown here is derived from an EMBL/GenBank/DDBJ whole genome shotgun (WGS) entry which is preliminary data.</text>
</comment>
<feature type="coiled-coil region" evidence="1">
    <location>
        <begin position="30"/>
        <end position="81"/>
    </location>
</feature>
<accession>A0ABT2RJG4</accession>
<evidence type="ECO:0008006" key="4">
    <source>
        <dbReference type="Google" id="ProtNLM"/>
    </source>
</evidence>
<keyword evidence="1" id="KW-0175">Coiled coil</keyword>
<dbReference type="RefSeq" id="WP_158367639.1">
    <property type="nucleotide sequence ID" value="NZ_JAOQJU010000001.1"/>
</dbReference>
<keyword evidence="3" id="KW-1185">Reference proteome</keyword>
<name>A0ABT2RJG4_9FIRM</name>
<proteinExistence type="predicted"/>
<evidence type="ECO:0000256" key="1">
    <source>
        <dbReference type="SAM" id="Coils"/>
    </source>
</evidence>
<gene>
    <name evidence="2" type="ORF">OCV99_02015</name>
</gene>
<reference evidence="2 3" key="1">
    <citation type="journal article" date="2021" name="ISME Commun">
        <title>Automated analysis of genomic sequences facilitates high-throughput and comprehensive description of bacteria.</title>
        <authorList>
            <person name="Hitch T.C.A."/>
        </authorList>
    </citation>
    <scope>NUCLEOTIDE SEQUENCE [LARGE SCALE GENOMIC DNA]</scope>
    <source>
        <strain evidence="2 3">Sanger_03</strain>
    </source>
</reference>
<dbReference type="EMBL" id="JAOQJU010000001">
    <property type="protein sequence ID" value="MCU6685339.1"/>
    <property type="molecule type" value="Genomic_DNA"/>
</dbReference>
<evidence type="ECO:0000313" key="3">
    <source>
        <dbReference type="Proteomes" id="UP001652431"/>
    </source>
</evidence>